<dbReference type="EMBL" id="RBNS01000017">
    <property type="protein sequence ID" value="RML58158.1"/>
    <property type="molecule type" value="Genomic_DNA"/>
</dbReference>
<reference evidence="2 3" key="1">
    <citation type="submission" date="2018-08" db="EMBL/GenBank/DDBJ databases">
        <title>Recombination of ecologically and evolutionarily significant loci maintains genetic cohesion in the Pseudomonas syringae species complex.</title>
        <authorList>
            <person name="Dillon M."/>
            <person name="Thakur S."/>
            <person name="Almeida R.N.D."/>
            <person name="Weir B.S."/>
            <person name="Guttman D.S."/>
        </authorList>
    </citation>
    <scope>NUCLEOTIDE SEQUENCE [LARGE SCALE GENOMIC DNA]</scope>
    <source>
        <strain evidence="2 3">19322</strain>
    </source>
</reference>
<evidence type="ECO:0000313" key="2">
    <source>
        <dbReference type="EMBL" id="RML58158.1"/>
    </source>
</evidence>
<organism evidence="2 3">
    <name type="scientific">Pseudomonas amygdali pv. morsprunorum</name>
    <dbReference type="NCBI Taxonomy" id="129138"/>
    <lineage>
        <taxon>Bacteria</taxon>
        <taxon>Pseudomonadati</taxon>
        <taxon>Pseudomonadota</taxon>
        <taxon>Gammaproteobacteria</taxon>
        <taxon>Pseudomonadales</taxon>
        <taxon>Pseudomonadaceae</taxon>
        <taxon>Pseudomonas</taxon>
        <taxon>Pseudomonas amygdali</taxon>
    </lineage>
</organism>
<gene>
    <name evidence="2" type="ORF">ALQ94_200086</name>
</gene>
<dbReference type="Proteomes" id="UP000277952">
    <property type="component" value="Unassembled WGS sequence"/>
</dbReference>
<protein>
    <submittedName>
        <fullName evidence="2">Uncharacterized protein</fullName>
    </submittedName>
</protein>
<evidence type="ECO:0000256" key="1">
    <source>
        <dbReference type="SAM" id="MobiDB-lite"/>
    </source>
</evidence>
<name>A0A3M2X536_PSEA0</name>
<proteinExistence type="predicted"/>
<dbReference type="AlphaFoldDB" id="A0A3M2X536"/>
<accession>A0A3M2X536</accession>
<feature type="compositionally biased region" description="Basic and acidic residues" evidence="1">
    <location>
        <begin position="129"/>
        <end position="138"/>
    </location>
</feature>
<evidence type="ECO:0000313" key="3">
    <source>
        <dbReference type="Proteomes" id="UP000277952"/>
    </source>
</evidence>
<feature type="region of interest" description="Disordered" evidence="1">
    <location>
        <begin position="115"/>
        <end position="138"/>
    </location>
</feature>
<comment type="caution">
    <text evidence="2">The sequence shown here is derived from an EMBL/GenBank/DDBJ whole genome shotgun (WGS) entry which is preliminary data.</text>
</comment>
<sequence length="138" mass="15135">MIIYTSLNVPAGATATEMRAGVRKLKPSAGKIFLFQIFFYVWCPSEQCKVSEKIVGDVLQPPEPTAVPLGSTKLAVRQSANVKVPQAEQKTNTFLKAITGLAALKEKAGRYTVSATRRDRYASPRHGAHPHDPRGRPF</sequence>